<evidence type="ECO:0000313" key="2">
    <source>
        <dbReference type="EMBL" id="QQM45644.1"/>
    </source>
</evidence>
<gene>
    <name evidence="2" type="ORF">JEQ17_43685</name>
</gene>
<reference evidence="2 3" key="1">
    <citation type="submission" date="2020-12" db="EMBL/GenBank/DDBJ databases">
        <title>A novel species.</title>
        <authorList>
            <person name="Li K."/>
        </authorList>
    </citation>
    <scope>NUCLEOTIDE SEQUENCE [LARGE SCALE GENOMIC DNA]</scope>
    <source>
        <strain evidence="2 3">ZYC-3</strain>
    </source>
</reference>
<protein>
    <recommendedName>
        <fullName evidence="1">MgtC-like C-terminal domain-containing protein</fullName>
    </recommendedName>
</protein>
<proteinExistence type="predicted"/>
<evidence type="ECO:0000313" key="3">
    <source>
        <dbReference type="Proteomes" id="UP000595636"/>
    </source>
</evidence>
<dbReference type="AlphaFoldDB" id="A0A7T7RGD0"/>
<organism evidence="2 3">
    <name type="scientific">Streptomyces liliifuscus</name>
    <dbReference type="NCBI Taxonomy" id="2797636"/>
    <lineage>
        <taxon>Bacteria</taxon>
        <taxon>Bacillati</taxon>
        <taxon>Actinomycetota</taxon>
        <taxon>Actinomycetes</taxon>
        <taxon>Kitasatosporales</taxon>
        <taxon>Streptomycetaceae</taxon>
        <taxon>Streptomyces</taxon>
    </lineage>
</organism>
<dbReference type="RefSeq" id="WP_200400449.1">
    <property type="nucleotide sequence ID" value="NZ_CP066831.1"/>
</dbReference>
<dbReference type="InterPro" id="IPR048640">
    <property type="entry name" value="MgtC-like_C"/>
</dbReference>
<dbReference type="Gene3D" id="3.30.70.260">
    <property type="match status" value="1"/>
</dbReference>
<dbReference type="EMBL" id="CP066831">
    <property type="protein sequence ID" value="QQM45644.1"/>
    <property type="molecule type" value="Genomic_DNA"/>
</dbReference>
<evidence type="ECO:0000259" key="1">
    <source>
        <dbReference type="Pfam" id="PF21770"/>
    </source>
</evidence>
<dbReference type="Pfam" id="PF21770">
    <property type="entry name" value="MgtC_SapB_C"/>
    <property type="match status" value="1"/>
</dbReference>
<dbReference type="Proteomes" id="UP000595636">
    <property type="component" value="Chromosome"/>
</dbReference>
<keyword evidence="3" id="KW-1185">Reference proteome</keyword>
<name>A0A7T7RGD0_9ACTN</name>
<sequence>MLRTLLVLSLSGSDSRLHAVASTGVAGSGQVRIRAEITSDGADSTPVESAVARISVEPAVISALWRQTAA</sequence>
<accession>A0A7T7RGD0</accession>
<feature type="domain" description="MgtC-like C-terminal" evidence="1">
    <location>
        <begin position="2"/>
        <end position="65"/>
    </location>
</feature>
<dbReference type="KEGG" id="slf:JEQ17_43685"/>